<protein>
    <submittedName>
        <fullName evidence="2">Uncharacterized protein</fullName>
    </submittedName>
</protein>
<sequence>MLGEIEIEIEIEIEEWKCLAELIDNAFDDFNEMMIFIILEAAARRCRFSLCANIASAPERNAFAIAVAACPLLALLLSVGLLNRALKRHRFQAATFHSSHILP</sequence>
<evidence type="ECO:0000256" key="1">
    <source>
        <dbReference type="SAM" id="Phobius"/>
    </source>
</evidence>
<accession>A0A917P3R8</accession>
<evidence type="ECO:0000313" key="3">
    <source>
        <dbReference type="Proteomes" id="UP000657574"/>
    </source>
</evidence>
<proteinExistence type="predicted"/>
<keyword evidence="1" id="KW-1133">Transmembrane helix</keyword>
<gene>
    <name evidence="2" type="ORF">GCM10010121_081390</name>
</gene>
<dbReference type="RefSeq" id="WP_189316394.1">
    <property type="nucleotide sequence ID" value="NZ_BMQA01000057.1"/>
</dbReference>
<organism evidence="2 3">
    <name type="scientific">Streptomyces brasiliensis</name>
    <dbReference type="NCBI Taxonomy" id="1954"/>
    <lineage>
        <taxon>Bacteria</taxon>
        <taxon>Bacillati</taxon>
        <taxon>Actinomycetota</taxon>
        <taxon>Actinomycetes</taxon>
        <taxon>Kitasatosporales</taxon>
        <taxon>Streptomycetaceae</taxon>
        <taxon>Streptomyces</taxon>
    </lineage>
</organism>
<feature type="transmembrane region" description="Helical" evidence="1">
    <location>
        <begin position="62"/>
        <end position="82"/>
    </location>
</feature>
<evidence type="ECO:0000313" key="2">
    <source>
        <dbReference type="EMBL" id="GGJ58452.1"/>
    </source>
</evidence>
<dbReference type="EMBL" id="BMQA01000057">
    <property type="protein sequence ID" value="GGJ58452.1"/>
    <property type="molecule type" value="Genomic_DNA"/>
</dbReference>
<reference evidence="2" key="1">
    <citation type="journal article" date="2014" name="Int. J. Syst. Evol. Microbiol.">
        <title>Complete genome sequence of Corynebacterium casei LMG S-19264T (=DSM 44701T), isolated from a smear-ripened cheese.</title>
        <authorList>
            <consortium name="US DOE Joint Genome Institute (JGI-PGF)"/>
            <person name="Walter F."/>
            <person name="Albersmeier A."/>
            <person name="Kalinowski J."/>
            <person name="Ruckert C."/>
        </authorList>
    </citation>
    <scope>NUCLEOTIDE SEQUENCE</scope>
    <source>
        <strain evidence="2">JCM 3086</strain>
    </source>
</reference>
<comment type="caution">
    <text evidence="2">The sequence shown here is derived from an EMBL/GenBank/DDBJ whole genome shotgun (WGS) entry which is preliminary data.</text>
</comment>
<keyword evidence="1" id="KW-0472">Membrane</keyword>
<reference evidence="2" key="2">
    <citation type="submission" date="2020-09" db="EMBL/GenBank/DDBJ databases">
        <authorList>
            <person name="Sun Q."/>
            <person name="Ohkuma M."/>
        </authorList>
    </citation>
    <scope>NUCLEOTIDE SEQUENCE</scope>
    <source>
        <strain evidence="2">JCM 3086</strain>
    </source>
</reference>
<dbReference type="Proteomes" id="UP000657574">
    <property type="component" value="Unassembled WGS sequence"/>
</dbReference>
<dbReference type="AlphaFoldDB" id="A0A917P3R8"/>
<keyword evidence="1" id="KW-0812">Transmembrane</keyword>
<name>A0A917P3R8_9ACTN</name>
<keyword evidence="3" id="KW-1185">Reference proteome</keyword>